<keyword evidence="2" id="KW-1185">Reference proteome</keyword>
<evidence type="ECO:0000313" key="2">
    <source>
        <dbReference type="Proteomes" id="UP001597104"/>
    </source>
</evidence>
<sequence length="62" mass="7313">MTVKAENKRVKYTMTPESLQELAYIVSVTHERPSELIRRVLHADYELTRAGFNEYRKKQGDD</sequence>
<gene>
    <name evidence="1" type="ORF">ACFQZ7_06250</name>
</gene>
<proteinExistence type="predicted"/>
<reference evidence="2" key="1">
    <citation type="journal article" date="2019" name="Int. J. Syst. Evol. Microbiol.">
        <title>The Global Catalogue of Microorganisms (GCM) 10K type strain sequencing project: providing services to taxonomists for standard genome sequencing and annotation.</title>
        <authorList>
            <consortium name="The Broad Institute Genomics Platform"/>
            <consortium name="The Broad Institute Genome Sequencing Center for Infectious Disease"/>
            <person name="Wu L."/>
            <person name="Ma J."/>
        </authorList>
    </citation>
    <scope>NUCLEOTIDE SEQUENCE [LARGE SCALE GENOMIC DNA]</scope>
    <source>
        <strain evidence="2">CCM 8925</strain>
    </source>
</reference>
<protein>
    <submittedName>
        <fullName evidence="1">Uncharacterized protein</fullName>
    </submittedName>
</protein>
<evidence type="ECO:0000313" key="1">
    <source>
        <dbReference type="EMBL" id="MFD0897338.1"/>
    </source>
</evidence>
<comment type="caution">
    <text evidence="1">The sequence shown here is derived from an EMBL/GenBank/DDBJ whole genome shotgun (WGS) entry which is preliminary data.</text>
</comment>
<accession>A0ABW3EAH9</accession>
<name>A0ABW3EAH9_9LACO</name>
<dbReference type="EMBL" id="JBHTIO010000032">
    <property type="protein sequence ID" value="MFD0897338.1"/>
    <property type="molecule type" value="Genomic_DNA"/>
</dbReference>
<dbReference type="RefSeq" id="WP_137637201.1">
    <property type="nucleotide sequence ID" value="NZ_BJDN01000006.1"/>
</dbReference>
<organism evidence="1 2">
    <name type="scientific">Loigolactobacillus binensis</name>
    <dbReference type="NCBI Taxonomy" id="2559922"/>
    <lineage>
        <taxon>Bacteria</taxon>
        <taxon>Bacillati</taxon>
        <taxon>Bacillota</taxon>
        <taxon>Bacilli</taxon>
        <taxon>Lactobacillales</taxon>
        <taxon>Lactobacillaceae</taxon>
        <taxon>Loigolactobacillus</taxon>
    </lineage>
</organism>
<dbReference type="Proteomes" id="UP001597104">
    <property type="component" value="Unassembled WGS sequence"/>
</dbReference>